<feature type="transmembrane region" description="Helical" evidence="1">
    <location>
        <begin position="87"/>
        <end position="110"/>
    </location>
</feature>
<protein>
    <submittedName>
        <fullName evidence="3">Predicted conserved membrane protein, possible homolog of CAAX-like membrane endopeptidase</fullName>
    </submittedName>
</protein>
<feature type="transmembrane region" description="Helical" evidence="1">
    <location>
        <begin position="47"/>
        <end position="66"/>
    </location>
</feature>
<evidence type="ECO:0000313" key="3">
    <source>
        <dbReference type="EMBL" id="AAK80432.1"/>
    </source>
</evidence>
<keyword evidence="1" id="KW-1133">Transmembrane helix</keyword>
<dbReference type="PANTHER" id="PTHR36435">
    <property type="entry name" value="SLR1288 PROTEIN"/>
    <property type="match status" value="1"/>
</dbReference>
<keyword evidence="1" id="KW-0472">Membrane</keyword>
<dbReference type="Proteomes" id="UP000000814">
    <property type="component" value="Chromosome"/>
</dbReference>
<organism evidence="3 4">
    <name type="scientific">Clostridium acetobutylicum (strain ATCC 824 / DSM 792 / JCM 1419 / IAM 19013 / LMG 5710 / NBRC 13948 / NRRL B-527 / VKM B-1787 / 2291 / W)</name>
    <dbReference type="NCBI Taxonomy" id="272562"/>
    <lineage>
        <taxon>Bacteria</taxon>
        <taxon>Bacillati</taxon>
        <taxon>Bacillota</taxon>
        <taxon>Clostridia</taxon>
        <taxon>Eubacteriales</taxon>
        <taxon>Clostridiaceae</taxon>
        <taxon>Clostridium</taxon>
    </lineage>
</organism>
<dbReference type="InterPro" id="IPR003675">
    <property type="entry name" value="Rce1/LyrA-like_dom"/>
</dbReference>
<keyword evidence="4" id="KW-1185">Reference proteome</keyword>
<dbReference type="PANTHER" id="PTHR36435:SF1">
    <property type="entry name" value="CAAX AMINO TERMINAL PROTEASE FAMILY PROTEIN"/>
    <property type="match status" value="1"/>
</dbReference>
<dbReference type="RefSeq" id="WP_010965773.1">
    <property type="nucleotide sequence ID" value="NC_003030.1"/>
</dbReference>
<dbReference type="GO" id="GO:0004175">
    <property type="term" value="F:endopeptidase activity"/>
    <property type="evidence" value="ECO:0007669"/>
    <property type="project" value="UniProtKB-ARBA"/>
</dbReference>
<feature type="transmembrane region" description="Helical" evidence="1">
    <location>
        <begin position="246"/>
        <end position="265"/>
    </location>
</feature>
<dbReference type="GeneID" id="44998955"/>
<evidence type="ECO:0000259" key="2">
    <source>
        <dbReference type="Pfam" id="PF02517"/>
    </source>
</evidence>
<dbReference type="HOGENOM" id="CLU_1029360_0_0_9"/>
<evidence type="ECO:0000256" key="1">
    <source>
        <dbReference type="SAM" id="Phobius"/>
    </source>
</evidence>
<accession>Q97G91</accession>
<feature type="transmembrane region" description="Helical" evidence="1">
    <location>
        <begin position="12"/>
        <end position="35"/>
    </location>
</feature>
<dbReference type="InterPro" id="IPR052710">
    <property type="entry name" value="CAAX_protease"/>
</dbReference>
<feature type="domain" description="CAAX prenyl protease 2/Lysostaphin resistance protein A-like" evidence="2">
    <location>
        <begin position="137"/>
        <end position="222"/>
    </location>
</feature>
<dbReference type="OrthoDB" id="4177129at2"/>
<sequence>MDFKLFKDIKTRYLFIAMTAVTIVSGILLAFINVLFNISLTDDVNELYALVVTVIWFLMALIFIKVNKIKISDFFGKFPKKSFIVEVPFTWIITYLGAMGAILIMFYVIATLDPHILKGVQSNVESRPTILSSGFFVVISFLGTVIAAPVAEEFIFRGILFRRLYSKYGLIAGIFLSSLIFFVLHLTLNPIIFFLALGLAMLSYKYKSLIPSIFLHALNNLITFLQNSARTAASDSSASMTVDNSMLIIGIIFFILYLIFLVVSLKKCSKLKSALE</sequence>
<name>Q97G91_CLOAB</name>
<evidence type="ECO:0000313" key="4">
    <source>
        <dbReference type="Proteomes" id="UP000000814"/>
    </source>
</evidence>
<dbReference type="KEGG" id="cac:CA_C2478"/>
<dbReference type="PIR" id="E97205">
    <property type="entry name" value="E97205"/>
</dbReference>
<reference evidence="3 4" key="1">
    <citation type="journal article" date="2001" name="J. Bacteriol.">
        <title>Genome sequence and comparative analysis of the solvent-producing bacterium Clostridium acetobutylicum.</title>
        <authorList>
            <person name="Nolling J."/>
            <person name="Breton G."/>
            <person name="Omelchenko M.V."/>
            <person name="Makarova K.S."/>
            <person name="Zeng Q."/>
            <person name="Gibson R."/>
            <person name="Lee H.M."/>
            <person name="Dubois J."/>
            <person name="Qiu D."/>
            <person name="Hitti J."/>
            <person name="Wolf Y.I."/>
            <person name="Tatusov R.L."/>
            <person name="Sabathe F."/>
            <person name="Doucette-Stamm L."/>
            <person name="Soucaille P."/>
            <person name="Daly M.J."/>
            <person name="Bennett G.N."/>
            <person name="Koonin E.V."/>
            <person name="Smith D.R."/>
        </authorList>
    </citation>
    <scope>NUCLEOTIDE SEQUENCE [LARGE SCALE GENOMIC DNA]</scope>
    <source>
        <strain evidence="4">ATCC 824 / DSM 792 / JCM 1419 / LMG 5710 / VKM B-1787</strain>
    </source>
</reference>
<feature type="transmembrane region" description="Helical" evidence="1">
    <location>
        <begin position="168"/>
        <end position="201"/>
    </location>
</feature>
<dbReference type="eggNOG" id="COG1266">
    <property type="taxonomic scope" value="Bacteria"/>
</dbReference>
<proteinExistence type="predicted"/>
<dbReference type="Pfam" id="PF02517">
    <property type="entry name" value="Rce1-like"/>
    <property type="match status" value="1"/>
</dbReference>
<feature type="transmembrane region" description="Helical" evidence="1">
    <location>
        <begin position="130"/>
        <end position="156"/>
    </location>
</feature>
<gene>
    <name evidence="3" type="ordered locus">CA_C2478</name>
</gene>
<keyword evidence="1" id="KW-0812">Transmembrane</keyword>
<dbReference type="PATRIC" id="fig|272562.8.peg.2674"/>
<dbReference type="EMBL" id="AE001437">
    <property type="protein sequence ID" value="AAK80432.1"/>
    <property type="molecule type" value="Genomic_DNA"/>
</dbReference>
<dbReference type="GO" id="GO:0080120">
    <property type="term" value="P:CAAX-box protein maturation"/>
    <property type="evidence" value="ECO:0007669"/>
    <property type="project" value="UniProtKB-ARBA"/>
</dbReference>
<dbReference type="AlphaFoldDB" id="Q97G91"/>
<dbReference type="STRING" id="272562.CA_C2478"/>